<reference evidence="2 3" key="1">
    <citation type="journal article" date="2019" name="Commun. Biol.">
        <title>The bagworm genome reveals a unique fibroin gene that provides high tensile strength.</title>
        <authorList>
            <person name="Kono N."/>
            <person name="Nakamura H."/>
            <person name="Ohtoshi R."/>
            <person name="Tomita M."/>
            <person name="Numata K."/>
            <person name="Arakawa K."/>
        </authorList>
    </citation>
    <scope>NUCLEOTIDE SEQUENCE [LARGE SCALE GENOMIC DNA]</scope>
</reference>
<accession>A0A4C1XKV4</accession>
<organism evidence="2 3">
    <name type="scientific">Eumeta variegata</name>
    <name type="common">Bagworm moth</name>
    <name type="synonym">Eumeta japonica</name>
    <dbReference type="NCBI Taxonomy" id="151549"/>
    <lineage>
        <taxon>Eukaryota</taxon>
        <taxon>Metazoa</taxon>
        <taxon>Ecdysozoa</taxon>
        <taxon>Arthropoda</taxon>
        <taxon>Hexapoda</taxon>
        <taxon>Insecta</taxon>
        <taxon>Pterygota</taxon>
        <taxon>Neoptera</taxon>
        <taxon>Endopterygota</taxon>
        <taxon>Lepidoptera</taxon>
        <taxon>Glossata</taxon>
        <taxon>Ditrysia</taxon>
        <taxon>Tineoidea</taxon>
        <taxon>Psychidae</taxon>
        <taxon>Oiketicinae</taxon>
        <taxon>Eumeta</taxon>
    </lineage>
</organism>
<sequence length="80" mass="9080">MDKLDILTLEFRVPLVVVVTDEDSGDENEVNILHLPSMLQSQVVLQNRPFTSGANRVDDLEVQEEIDLPPPKKKKKKTIL</sequence>
<feature type="region of interest" description="Disordered" evidence="1">
    <location>
        <begin position="61"/>
        <end position="80"/>
    </location>
</feature>
<evidence type="ECO:0000313" key="2">
    <source>
        <dbReference type="EMBL" id="GBP63622.1"/>
    </source>
</evidence>
<dbReference type="OrthoDB" id="10057240at2759"/>
<feature type="compositionally biased region" description="Basic residues" evidence="1">
    <location>
        <begin position="71"/>
        <end position="80"/>
    </location>
</feature>
<evidence type="ECO:0000313" key="3">
    <source>
        <dbReference type="Proteomes" id="UP000299102"/>
    </source>
</evidence>
<dbReference type="AlphaFoldDB" id="A0A4C1XKV4"/>
<name>A0A4C1XKV4_EUMVA</name>
<protein>
    <submittedName>
        <fullName evidence="2">Uncharacterized protein</fullName>
    </submittedName>
</protein>
<dbReference type="Proteomes" id="UP000299102">
    <property type="component" value="Unassembled WGS sequence"/>
</dbReference>
<dbReference type="EMBL" id="BGZK01000874">
    <property type="protein sequence ID" value="GBP63622.1"/>
    <property type="molecule type" value="Genomic_DNA"/>
</dbReference>
<proteinExistence type="predicted"/>
<keyword evidence="3" id="KW-1185">Reference proteome</keyword>
<comment type="caution">
    <text evidence="2">The sequence shown here is derived from an EMBL/GenBank/DDBJ whole genome shotgun (WGS) entry which is preliminary data.</text>
</comment>
<evidence type="ECO:0000256" key="1">
    <source>
        <dbReference type="SAM" id="MobiDB-lite"/>
    </source>
</evidence>
<gene>
    <name evidence="2" type="ORF">EVAR_54451_1</name>
</gene>